<name>A0A1M7LUY7_9FIRM</name>
<protein>
    <submittedName>
        <fullName evidence="2">Intein C-terminal splicing region</fullName>
    </submittedName>
</protein>
<evidence type="ECO:0000256" key="1">
    <source>
        <dbReference type="SAM" id="MobiDB-lite"/>
    </source>
</evidence>
<dbReference type="Proteomes" id="UP000184038">
    <property type="component" value="Unassembled WGS sequence"/>
</dbReference>
<evidence type="ECO:0000313" key="3">
    <source>
        <dbReference type="Proteomes" id="UP000184038"/>
    </source>
</evidence>
<dbReference type="Gene3D" id="2.170.16.10">
    <property type="entry name" value="Hedgehog/Intein (Hint) domain"/>
    <property type="match status" value="1"/>
</dbReference>
<dbReference type="AlphaFoldDB" id="A0A1M7LUY7"/>
<proteinExistence type="predicted"/>
<accession>A0A1M7LUY7</accession>
<feature type="region of interest" description="Disordered" evidence="1">
    <location>
        <begin position="25"/>
        <end position="92"/>
    </location>
</feature>
<reference evidence="2 3" key="1">
    <citation type="submission" date="2016-11" db="EMBL/GenBank/DDBJ databases">
        <authorList>
            <person name="Jaros S."/>
            <person name="Januszkiewicz K."/>
            <person name="Wedrychowicz H."/>
        </authorList>
    </citation>
    <scope>NUCLEOTIDE SEQUENCE [LARGE SCALE GENOMIC DNA]</scope>
    <source>
        <strain evidence="2 3">DSM 15930</strain>
    </source>
</reference>
<dbReference type="InterPro" id="IPR030934">
    <property type="entry name" value="Intein_C"/>
</dbReference>
<feature type="compositionally biased region" description="Polar residues" evidence="1">
    <location>
        <begin position="44"/>
        <end position="56"/>
    </location>
</feature>
<dbReference type="STRING" id="1120996.SAMN02746066_03430"/>
<gene>
    <name evidence="2" type="ORF">SAMN02746066_03430</name>
</gene>
<keyword evidence="3" id="KW-1185">Reference proteome</keyword>
<dbReference type="NCBIfam" id="TIGR01443">
    <property type="entry name" value="intein_Cterm"/>
    <property type="match status" value="1"/>
</dbReference>
<dbReference type="EMBL" id="FRCP01000018">
    <property type="protein sequence ID" value="SHM82146.1"/>
    <property type="molecule type" value="Genomic_DNA"/>
</dbReference>
<feature type="compositionally biased region" description="Polar residues" evidence="1">
    <location>
        <begin position="82"/>
        <end position="92"/>
    </location>
</feature>
<dbReference type="RefSeq" id="WP_242952565.1">
    <property type="nucleotide sequence ID" value="NZ_FRCP01000018.1"/>
</dbReference>
<organism evidence="2 3">
    <name type="scientific">Anaerosporobacter mobilis DSM 15930</name>
    <dbReference type="NCBI Taxonomy" id="1120996"/>
    <lineage>
        <taxon>Bacteria</taxon>
        <taxon>Bacillati</taxon>
        <taxon>Bacillota</taxon>
        <taxon>Clostridia</taxon>
        <taxon>Lachnospirales</taxon>
        <taxon>Lachnospiraceae</taxon>
        <taxon>Anaerosporobacter</taxon>
    </lineage>
</organism>
<evidence type="ECO:0000313" key="2">
    <source>
        <dbReference type="EMBL" id="SHM82146.1"/>
    </source>
</evidence>
<sequence>MYNFQVEDYHTYYVGENSILVHNDCPESGSNAQGNGVPVKEKTTASNGLDYQSNPKHSPGQPGNRPNAGVEPRNSLDLFDKSVSSKSKPNQRFTFDTETNTVHRFYNDGNGVWHWSGSTNQGANSLTGIQVPNDTKNILNLPKKGW</sequence>